<name>A0A520LM77_9GAMM</name>
<dbReference type="AlphaFoldDB" id="A0A520LM77"/>
<comment type="caution">
    <text evidence="2">The sequence shown here is derived from an EMBL/GenBank/DDBJ whole genome shotgun (WGS) entry which is preliminary data.</text>
</comment>
<keyword evidence="1" id="KW-0812">Transmembrane</keyword>
<dbReference type="EMBL" id="SHBO01000018">
    <property type="protein sequence ID" value="RZO06948.1"/>
    <property type="molecule type" value="Genomic_DNA"/>
</dbReference>
<feature type="transmembrane region" description="Helical" evidence="1">
    <location>
        <begin position="7"/>
        <end position="31"/>
    </location>
</feature>
<organism evidence="2 3">
    <name type="scientific">SAR92 clade bacterium</name>
    <dbReference type="NCBI Taxonomy" id="2315479"/>
    <lineage>
        <taxon>Bacteria</taxon>
        <taxon>Pseudomonadati</taxon>
        <taxon>Pseudomonadota</taxon>
        <taxon>Gammaproteobacteria</taxon>
        <taxon>Cellvibrionales</taxon>
        <taxon>Porticoccaceae</taxon>
        <taxon>SAR92 clade</taxon>
    </lineage>
</organism>
<protein>
    <submittedName>
        <fullName evidence="2">DUF3089 domain-containing protein</fullName>
    </submittedName>
</protein>
<dbReference type="Pfam" id="PF11288">
    <property type="entry name" value="DUF3089"/>
    <property type="match status" value="1"/>
</dbReference>
<keyword evidence="1" id="KW-0472">Membrane</keyword>
<evidence type="ECO:0000313" key="2">
    <source>
        <dbReference type="EMBL" id="RZO06948.1"/>
    </source>
</evidence>
<reference evidence="2 3" key="1">
    <citation type="submission" date="2019-02" db="EMBL/GenBank/DDBJ databases">
        <title>Prokaryotic population dynamics and viral predation in marine succession experiment using metagenomics: the confinement effect.</title>
        <authorList>
            <person name="Haro-Moreno J.M."/>
            <person name="Rodriguez-Valera F."/>
            <person name="Lopez-Perez M."/>
        </authorList>
    </citation>
    <scope>NUCLEOTIDE SEQUENCE [LARGE SCALE GENOMIC DNA]</scope>
    <source>
        <strain evidence="2">MED-G169</strain>
    </source>
</reference>
<evidence type="ECO:0000256" key="1">
    <source>
        <dbReference type="SAM" id="Phobius"/>
    </source>
</evidence>
<gene>
    <name evidence="2" type="ORF">EVB02_02080</name>
</gene>
<accession>A0A520LM77</accession>
<dbReference type="Proteomes" id="UP000318148">
    <property type="component" value="Unassembled WGS sequence"/>
</dbReference>
<dbReference type="InterPro" id="IPR029058">
    <property type="entry name" value="AB_hydrolase_fold"/>
</dbReference>
<evidence type="ECO:0000313" key="3">
    <source>
        <dbReference type="Proteomes" id="UP000318148"/>
    </source>
</evidence>
<sequence length="391" mass="44081">MSKTAKILIWVFVGAPAILIALLFIAFQVLIASYKPDHAFGEKPLPMAPDYSMRSNWSGWPGPGNPADRLPPNVDPVPYEKREAAAFFLHPTTYGSTDDYVQPMDHEETRRGTDLGTVSIQASVFNDCCTVYAPRYRQSSLPYPEEGVGEKIFEIGYSDVRNAFLYFLDEIGDEKPFVLASHSQGTFHMVRLVMEEVSGTPLMDRLIAVYAIGHALPKSVVTEGLPDIDFCENRLQLGCFISWDSYRGDRKPVEFMQAGGEREALWNGVDYSGYEERTRICVNPISWVTDDSPSDKADHLGALPVSKQDDYGSINDPLSELVKNDISVYCGNDSSNWLLVNADRSEKLKTPGLFRFFEGNLHGYDYQYYWADIRQNARDRTNQFLALQDSK</sequence>
<keyword evidence="1" id="KW-1133">Transmembrane helix</keyword>
<proteinExistence type="predicted"/>
<dbReference type="SUPFAM" id="SSF53474">
    <property type="entry name" value="alpha/beta-Hydrolases"/>
    <property type="match status" value="1"/>
</dbReference>
<dbReference type="InterPro" id="IPR021440">
    <property type="entry name" value="DUF3089"/>
</dbReference>